<reference evidence="9" key="1">
    <citation type="journal article" date="2016" name="Gigascience">
        <title>De novo construction of an expanded transcriptome assembly for the western tarnished plant bug, Lygus hesperus.</title>
        <authorList>
            <person name="Tassone E.E."/>
            <person name="Geib S.M."/>
            <person name="Hall B."/>
            <person name="Fabrick J.A."/>
            <person name="Brent C.S."/>
            <person name="Hull J.J."/>
        </authorList>
    </citation>
    <scope>NUCLEOTIDE SEQUENCE</scope>
</reference>
<dbReference type="InterPro" id="IPR051356">
    <property type="entry name" value="SOX/SOX-like_TF"/>
</dbReference>
<feature type="compositionally biased region" description="Polar residues" evidence="7">
    <location>
        <begin position="663"/>
        <end position="691"/>
    </location>
</feature>
<feature type="compositionally biased region" description="Low complexity" evidence="7">
    <location>
        <begin position="648"/>
        <end position="661"/>
    </location>
</feature>
<feature type="coiled-coil region" evidence="6">
    <location>
        <begin position="264"/>
        <end position="335"/>
    </location>
</feature>
<dbReference type="GO" id="GO:0000981">
    <property type="term" value="F:DNA-binding transcription factor activity, RNA polymerase II-specific"/>
    <property type="evidence" value="ECO:0007669"/>
    <property type="project" value="TreeGrafter"/>
</dbReference>
<feature type="compositionally biased region" description="Basic and acidic residues" evidence="7">
    <location>
        <begin position="101"/>
        <end position="112"/>
    </location>
</feature>
<dbReference type="EMBL" id="GDHC01013953">
    <property type="protein sequence ID" value="JAQ04676.1"/>
    <property type="molecule type" value="Transcribed_RNA"/>
</dbReference>
<dbReference type="GO" id="GO:0000978">
    <property type="term" value="F:RNA polymerase II cis-regulatory region sequence-specific DNA binding"/>
    <property type="evidence" value="ECO:0007669"/>
    <property type="project" value="TreeGrafter"/>
</dbReference>
<evidence type="ECO:0000259" key="8">
    <source>
        <dbReference type="PROSITE" id="PS50118"/>
    </source>
</evidence>
<evidence type="ECO:0000256" key="4">
    <source>
        <dbReference type="ARBA" id="ARBA00023242"/>
    </source>
</evidence>
<feature type="DNA-binding region" description="HMG box" evidence="5">
    <location>
        <begin position="538"/>
        <end position="606"/>
    </location>
</feature>
<evidence type="ECO:0000256" key="5">
    <source>
        <dbReference type="PROSITE-ProRule" id="PRU00267"/>
    </source>
</evidence>
<dbReference type="Gene3D" id="1.10.30.10">
    <property type="entry name" value="High mobility group box domain"/>
    <property type="match status" value="1"/>
</dbReference>
<dbReference type="SUPFAM" id="SSF47095">
    <property type="entry name" value="HMG-box"/>
    <property type="match status" value="1"/>
</dbReference>
<feature type="non-terminal residue" evidence="9">
    <location>
        <position position="1"/>
    </location>
</feature>
<evidence type="ECO:0000256" key="2">
    <source>
        <dbReference type="ARBA" id="ARBA00023125"/>
    </source>
</evidence>
<name>A0A146LBY0_LYGHE</name>
<evidence type="ECO:0000256" key="1">
    <source>
        <dbReference type="ARBA" id="ARBA00023015"/>
    </source>
</evidence>
<proteinExistence type="predicted"/>
<feature type="region of interest" description="Disordered" evidence="7">
    <location>
        <begin position="178"/>
        <end position="254"/>
    </location>
</feature>
<evidence type="ECO:0000256" key="3">
    <source>
        <dbReference type="ARBA" id="ARBA00023163"/>
    </source>
</evidence>
<feature type="region of interest" description="Disordered" evidence="7">
    <location>
        <begin position="644"/>
        <end position="691"/>
    </location>
</feature>
<dbReference type="AlphaFoldDB" id="A0A146LBY0"/>
<evidence type="ECO:0000256" key="7">
    <source>
        <dbReference type="SAM" id="MobiDB-lite"/>
    </source>
</evidence>
<feature type="compositionally biased region" description="Acidic residues" evidence="7">
    <location>
        <begin position="129"/>
        <end position="141"/>
    </location>
</feature>
<dbReference type="GO" id="GO:0045165">
    <property type="term" value="P:cell fate commitment"/>
    <property type="evidence" value="ECO:0007669"/>
    <property type="project" value="TreeGrafter"/>
</dbReference>
<evidence type="ECO:0000313" key="9">
    <source>
        <dbReference type="EMBL" id="JAQ04676.1"/>
    </source>
</evidence>
<feature type="compositionally biased region" description="Polar residues" evidence="7">
    <location>
        <begin position="238"/>
        <end position="254"/>
    </location>
</feature>
<evidence type="ECO:0000256" key="6">
    <source>
        <dbReference type="SAM" id="Coils"/>
    </source>
</evidence>
<keyword evidence="2 5" id="KW-0238">DNA-binding</keyword>
<dbReference type="GO" id="GO:0005634">
    <property type="term" value="C:nucleus"/>
    <property type="evidence" value="ECO:0007669"/>
    <property type="project" value="UniProtKB-UniRule"/>
</dbReference>
<keyword evidence="1" id="KW-0805">Transcription regulation</keyword>
<dbReference type="PROSITE" id="PS50118">
    <property type="entry name" value="HMG_BOX_2"/>
    <property type="match status" value="1"/>
</dbReference>
<dbReference type="PANTHER" id="PTHR45789:SF2">
    <property type="entry name" value="FI18025P1"/>
    <property type="match status" value="1"/>
</dbReference>
<sequence>SLDRATNLLFRFSPPHRRQFEFPSPTRRVAPRPLKPLRCPSLPAVGRRLPAPHISPDLRTIALDPDSPSRRHRRTCLPTIIRNMSSKRKSPPSKLQEGSEDSEKVNGEEEKGAANMFYKLSSGSSGSSELEELLPAPDEELLSPPNKKRLLENGEEQAFRGKMHLPYQNLVAPPAPFERPDSPSKGVHHLNNNNTTVNHNNNLTTGKRSMDDVLKRLTSKMNNSTIKEERSKRRSPEKTSASDQTEGEESNSLINLQALTGESLLEKERRLSEMILQLQMVREQLLNQQEQQSKILSNAETQKQIELQRLQQEHLRQQDNLLQQQQHKIYELQSQISSQYASTKGLSINTSGTLMFLPFLDQLRSLQPLPQSSSSSPPTTNAMMEAWSGSPVSQDLDAPLNLTKPKGSPVQQTQQQMVEHDGPNSSSKMMSSNLLMQRAFLPYATMPSHVPQPQGKMCISPGKESDKMPAYPGLHLYPPSHHPSMPQPLREDTKDEPDFLSPCHMWGQDGSFKMQDDSNEKAKMMRQPKRDGEAKPHIKRPMNAFMVWAKDERRKILKACPDMHNSNISKILGARWKAMTNAEKQPFYEEQSRLSKLHMEKHPDYRYRPRPKRTCIVDGKKMRISEYKSLMRQRRNEMRQLWCRSEAGPSGMPGPSFGFNPDGSISPSEVLTFSPGSSPSFETNSPNHNDE</sequence>
<gene>
    <name evidence="9" type="primary">Sox5_1</name>
    <name evidence="9" type="ORF">g.53295</name>
</gene>
<accession>A0A146LBY0</accession>
<dbReference type="SMART" id="SM00398">
    <property type="entry name" value="HMG"/>
    <property type="match status" value="1"/>
</dbReference>
<keyword evidence="4 5" id="KW-0539">Nucleus</keyword>
<feature type="compositionally biased region" description="Basic and acidic residues" evidence="7">
    <location>
        <begin position="226"/>
        <end position="237"/>
    </location>
</feature>
<dbReference type="InterPro" id="IPR036910">
    <property type="entry name" value="HMG_box_dom_sf"/>
</dbReference>
<feature type="domain" description="HMG box" evidence="8">
    <location>
        <begin position="538"/>
        <end position="606"/>
    </location>
</feature>
<dbReference type="CDD" id="cd22042">
    <property type="entry name" value="HMG-box_EGL13-like"/>
    <property type="match status" value="1"/>
</dbReference>
<dbReference type="InterPro" id="IPR009071">
    <property type="entry name" value="HMG_box_dom"/>
</dbReference>
<keyword evidence="3" id="KW-0804">Transcription</keyword>
<feature type="compositionally biased region" description="Low complexity" evidence="7">
    <location>
        <begin position="189"/>
        <end position="205"/>
    </location>
</feature>
<feature type="region of interest" description="Disordered" evidence="7">
    <location>
        <begin position="19"/>
        <end position="146"/>
    </location>
</feature>
<organism evidence="9">
    <name type="scientific">Lygus hesperus</name>
    <name type="common">Western plant bug</name>
    <dbReference type="NCBI Taxonomy" id="30085"/>
    <lineage>
        <taxon>Eukaryota</taxon>
        <taxon>Metazoa</taxon>
        <taxon>Ecdysozoa</taxon>
        <taxon>Arthropoda</taxon>
        <taxon>Hexapoda</taxon>
        <taxon>Insecta</taxon>
        <taxon>Pterygota</taxon>
        <taxon>Neoptera</taxon>
        <taxon>Paraneoptera</taxon>
        <taxon>Hemiptera</taxon>
        <taxon>Heteroptera</taxon>
        <taxon>Panheteroptera</taxon>
        <taxon>Cimicomorpha</taxon>
        <taxon>Miridae</taxon>
        <taxon>Mirini</taxon>
        <taxon>Lygus</taxon>
    </lineage>
</organism>
<dbReference type="FunFam" id="1.10.30.10:FF:000003">
    <property type="entry name" value="Putative transcription factor SOX-6"/>
    <property type="match status" value="1"/>
</dbReference>
<keyword evidence="6" id="KW-0175">Coiled coil</keyword>
<feature type="region of interest" description="Disordered" evidence="7">
    <location>
        <begin position="390"/>
        <end position="429"/>
    </location>
</feature>
<protein>
    <submittedName>
        <fullName evidence="9">Transcription factor SOX-5</fullName>
    </submittedName>
</protein>
<dbReference type="Pfam" id="PF00505">
    <property type="entry name" value="HMG_box"/>
    <property type="match status" value="1"/>
</dbReference>
<dbReference type="PANTHER" id="PTHR45789">
    <property type="entry name" value="FI18025P1"/>
    <property type="match status" value="1"/>
</dbReference>